<dbReference type="EMBL" id="BQNB010013771">
    <property type="protein sequence ID" value="GJT20073.1"/>
    <property type="molecule type" value="Genomic_DNA"/>
</dbReference>
<comment type="caution">
    <text evidence="1">The sequence shown here is derived from an EMBL/GenBank/DDBJ whole genome shotgun (WGS) entry which is preliminary data.</text>
</comment>
<reference evidence="1" key="1">
    <citation type="journal article" date="2022" name="Int. J. Mol. Sci.">
        <title>Draft Genome of Tanacetum Coccineum: Genomic Comparison of Closely Related Tanacetum-Family Plants.</title>
        <authorList>
            <person name="Yamashiro T."/>
            <person name="Shiraishi A."/>
            <person name="Nakayama K."/>
            <person name="Satake H."/>
        </authorList>
    </citation>
    <scope>NUCLEOTIDE SEQUENCE</scope>
</reference>
<evidence type="ECO:0000313" key="2">
    <source>
        <dbReference type="Proteomes" id="UP001151760"/>
    </source>
</evidence>
<organism evidence="1 2">
    <name type="scientific">Tanacetum coccineum</name>
    <dbReference type="NCBI Taxonomy" id="301880"/>
    <lineage>
        <taxon>Eukaryota</taxon>
        <taxon>Viridiplantae</taxon>
        <taxon>Streptophyta</taxon>
        <taxon>Embryophyta</taxon>
        <taxon>Tracheophyta</taxon>
        <taxon>Spermatophyta</taxon>
        <taxon>Magnoliopsida</taxon>
        <taxon>eudicotyledons</taxon>
        <taxon>Gunneridae</taxon>
        <taxon>Pentapetalae</taxon>
        <taxon>asterids</taxon>
        <taxon>campanulids</taxon>
        <taxon>Asterales</taxon>
        <taxon>Asteraceae</taxon>
        <taxon>Asteroideae</taxon>
        <taxon>Anthemideae</taxon>
        <taxon>Anthemidinae</taxon>
        <taxon>Tanacetum</taxon>
    </lineage>
</organism>
<protein>
    <submittedName>
        <fullName evidence="1">Uncharacterized protein</fullName>
    </submittedName>
</protein>
<evidence type="ECO:0000313" key="1">
    <source>
        <dbReference type="EMBL" id="GJT20073.1"/>
    </source>
</evidence>
<name>A0ABQ5C297_9ASTR</name>
<sequence length="95" mass="9916">MMRPNKLSIFDALVPLIESLSAENLVGEASTSGVPATATTTALSTTFIQASTIPPVPVTDYEVLNVGPSTKVSSPPSIIFEKETLETTPEHGASD</sequence>
<reference evidence="1" key="2">
    <citation type="submission" date="2022-01" db="EMBL/GenBank/DDBJ databases">
        <authorList>
            <person name="Yamashiro T."/>
            <person name="Shiraishi A."/>
            <person name="Satake H."/>
            <person name="Nakayama K."/>
        </authorList>
    </citation>
    <scope>NUCLEOTIDE SEQUENCE</scope>
</reference>
<gene>
    <name evidence="1" type="ORF">Tco_0878779</name>
</gene>
<accession>A0ABQ5C297</accession>
<proteinExistence type="predicted"/>
<keyword evidence="2" id="KW-1185">Reference proteome</keyword>
<dbReference type="Proteomes" id="UP001151760">
    <property type="component" value="Unassembled WGS sequence"/>
</dbReference>